<reference evidence="3 4" key="1">
    <citation type="submission" date="2017-06" db="EMBL/GenBank/DDBJ databases">
        <title>Sequencing and comparative analysis of myxobacterial genomes.</title>
        <authorList>
            <person name="Rupp O."/>
            <person name="Goesmann A."/>
            <person name="Sogaard-Andersen L."/>
        </authorList>
    </citation>
    <scope>NUCLEOTIDE SEQUENCE [LARGE SCALE GENOMIC DNA]</scope>
    <source>
        <strain evidence="3 4">DSM 52655</strain>
    </source>
</reference>
<keyword evidence="1" id="KW-0812">Transmembrane</keyword>
<dbReference type="SUPFAM" id="SSF55781">
    <property type="entry name" value="GAF domain-like"/>
    <property type="match status" value="1"/>
</dbReference>
<feature type="transmembrane region" description="Helical" evidence="1">
    <location>
        <begin position="394"/>
        <end position="422"/>
    </location>
</feature>
<feature type="domain" description="Histidine kinase" evidence="2">
    <location>
        <begin position="582"/>
        <end position="784"/>
    </location>
</feature>
<feature type="transmembrane region" description="Helical" evidence="1">
    <location>
        <begin position="145"/>
        <end position="167"/>
    </location>
</feature>
<dbReference type="SMART" id="SM00387">
    <property type="entry name" value="HATPase_c"/>
    <property type="match status" value="1"/>
</dbReference>
<dbReference type="AlphaFoldDB" id="A0A250J444"/>
<proteinExistence type="predicted"/>
<dbReference type="InterPro" id="IPR052023">
    <property type="entry name" value="Histidine_kinase_KdpD"/>
</dbReference>
<feature type="transmembrane region" description="Helical" evidence="1">
    <location>
        <begin position="237"/>
        <end position="260"/>
    </location>
</feature>
<keyword evidence="1" id="KW-0472">Membrane</keyword>
<dbReference type="SUPFAM" id="SSF55874">
    <property type="entry name" value="ATPase domain of HSP90 chaperone/DNA topoisomerase II/histidine kinase"/>
    <property type="match status" value="1"/>
</dbReference>
<dbReference type="Gene3D" id="3.30.565.10">
    <property type="entry name" value="Histidine kinase-like ATPase, C-terminal domain"/>
    <property type="match status" value="1"/>
</dbReference>
<dbReference type="InterPro" id="IPR029016">
    <property type="entry name" value="GAF-like_dom_sf"/>
</dbReference>
<evidence type="ECO:0000313" key="3">
    <source>
        <dbReference type="EMBL" id="ATB37966.1"/>
    </source>
</evidence>
<accession>A0A250J444</accession>
<dbReference type="InterPro" id="IPR005467">
    <property type="entry name" value="His_kinase_dom"/>
</dbReference>
<evidence type="ECO:0000256" key="1">
    <source>
        <dbReference type="SAM" id="Phobius"/>
    </source>
</evidence>
<dbReference type="EMBL" id="CP022098">
    <property type="protein sequence ID" value="ATB37966.1"/>
    <property type="molecule type" value="Genomic_DNA"/>
</dbReference>
<dbReference type="Gene3D" id="3.30.450.40">
    <property type="match status" value="1"/>
</dbReference>
<feature type="transmembrane region" description="Helical" evidence="1">
    <location>
        <begin position="369"/>
        <end position="388"/>
    </location>
</feature>
<dbReference type="GO" id="GO:0005886">
    <property type="term" value="C:plasma membrane"/>
    <property type="evidence" value="ECO:0007669"/>
    <property type="project" value="TreeGrafter"/>
</dbReference>
<name>A0A250J444_9BACT</name>
<sequence>MNPAPSSRGRHQGGPWLLVPGVLALVLTGLAAHGAWSTQAKPFPSLLVDAHHFYSLVLLPSWDPQTSIGGHPWPSTEPLPLARHRLVSVNGESLPKHMPLSAPLALYALAGETCSDARVSLLFESPQGQRLSVDVKGGCLDFDEVLLFFVTYVLAAWMVLWSGGLVLTLSSRTAARRAFVGWSAVTFLFLLSFYDYHTTAWLAPLFSVSKVGLMLSALWLAYAFPSPPAWRTVGLRRLLSALTVLGAATALGLVAARFTGTDIEPVRNTTDLLLALCIATLALVVLLRLRRSTGLERAELLTASGGLVVTPLLIALMQVFSLWTGREIRHLALPFIVLVLPLSIGYALIRHNILEARVVLTPRMLRVPLFLGALLLSVLGTYLFHLVTRTGPTQLMLLLLIGGALFSALMVLAHGLAVRLFFPATLAFRGTIEGLSDRLAALRDAPTIRRTLEEEVMNAVPTHSARILEPSALGELPHLPPEALEELARGTHVWTAQSPRERHLLIPMRSRGELRAVLFIAPKREGALYTQEDLQLLETLASLGALALHNVEAVQELESLRRLEVGAAHKEKQLTLSAISEEVCHEMVYPLSFLQDLLRRGADGQALGEEDLSFAREEVERMKRMLDSLRRLQLPRPEVGPLPLLGHTQRALHLIRESIQRKRLSVMVEIDPELTVRAEGDSLVQLLSNLLRNAAQAAPEEGAMGIRARWDAEGQLIEIWDTGPGIPEEVAQALFTHRRVTTKQDGYGIGLTVVQRIAHNFRWQVFYLRESDRTLFRLTLPPSP</sequence>
<dbReference type="PANTHER" id="PTHR45569:SF1">
    <property type="entry name" value="SENSOR PROTEIN KDPD"/>
    <property type="match status" value="1"/>
</dbReference>
<dbReference type="InterPro" id="IPR036890">
    <property type="entry name" value="HATPase_C_sf"/>
</dbReference>
<dbReference type="PROSITE" id="PS50109">
    <property type="entry name" value="HIS_KIN"/>
    <property type="match status" value="1"/>
</dbReference>
<keyword evidence="1" id="KW-1133">Transmembrane helix</keyword>
<gene>
    <name evidence="3" type="ORF">CYFUS_003392</name>
</gene>
<feature type="transmembrane region" description="Helical" evidence="1">
    <location>
        <begin position="202"/>
        <end position="225"/>
    </location>
</feature>
<dbReference type="InterPro" id="IPR003594">
    <property type="entry name" value="HATPase_dom"/>
</dbReference>
<dbReference type="Pfam" id="PF02518">
    <property type="entry name" value="HATPase_c"/>
    <property type="match status" value="1"/>
</dbReference>
<dbReference type="GO" id="GO:0000155">
    <property type="term" value="F:phosphorelay sensor kinase activity"/>
    <property type="evidence" value="ECO:0007669"/>
    <property type="project" value="TreeGrafter"/>
</dbReference>
<feature type="transmembrane region" description="Helical" evidence="1">
    <location>
        <begin position="179"/>
        <end position="196"/>
    </location>
</feature>
<feature type="transmembrane region" description="Helical" evidence="1">
    <location>
        <begin position="331"/>
        <end position="349"/>
    </location>
</feature>
<dbReference type="PANTHER" id="PTHR45569">
    <property type="entry name" value="SENSOR PROTEIN KDPD"/>
    <property type="match status" value="1"/>
</dbReference>
<feature type="transmembrane region" description="Helical" evidence="1">
    <location>
        <begin position="301"/>
        <end position="325"/>
    </location>
</feature>
<feature type="transmembrane region" description="Helical" evidence="1">
    <location>
        <begin position="272"/>
        <end position="289"/>
    </location>
</feature>
<evidence type="ECO:0000313" key="4">
    <source>
        <dbReference type="Proteomes" id="UP000217257"/>
    </source>
</evidence>
<organism evidence="3 4">
    <name type="scientific">Cystobacter fuscus</name>
    <dbReference type="NCBI Taxonomy" id="43"/>
    <lineage>
        <taxon>Bacteria</taxon>
        <taxon>Pseudomonadati</taxon>
        <taxon>Myxococcota</taxon>
        <taxon>Myxococcia</taxon>
        <taxon>Myxococcales</taxon>
        <taxon>Cystobacterineae</taxon>
        <taxon>Archangiaceae</taxon>
        <taxon>Cystobacter</taxon>
    </lineage>
</organism>
<protein>
    <recommendedName>
        <fullName evidence="2">Histidine kinase domain-containing protein</fullName>
    </recommendedName>
</protein>
<evidence type="ECO:0000259" key="2">
    <source>
        <dbReference type="PROSITE" id="PS50109"/>
    </source>
</evidence>
<dbReference type="Proteomes" id="UP000217257">
    <property type="component" value="Chromosome"/>
</dbReference>
<dbReference type="KEGG" id="cfus:CYFUS_003392"/>